<keyword evidence="3" id="KW-0723">Serine/threonine-protein kinase</keyword>
<keyword evidence="8" id="KW-0067">ATP-binding</keyword>
<dbReference type="InterPro" id="IPR008271">
    <property type="entry name" value="Ser/Thr_kinase_AS"/>
</dbReference>
<evidence type="ECO:0000256" key="5">
    <source>
        <dbReference type="ARBA" id="ARBA00022723"/>
    </source>
</evidence>
<reference evidence="16" key="1">
    <citation type="journal article" date="2023" name="Mol. Ecol. Resour.">
        <title>Chromosome-level genome assembly of a triploid poplar Populus alba 'Berolinensis'.</title>
        <authorList>
            <person name="Chen S."/>
            <person name="Yu Y."/>
            <person name="Wang X."/>
            <person name="Wang S."/>
            <person name="Zhang T."/>
            <person name="Zhou Y."/>
            <person name="He R."/>
            <person name="Meng N."/>
            <person name="Wang Y."/>
            <person name="Liu W."/>
            <person name="Liu Z."/>
            <person name="Liu J."/>
            <person name="Guo Q."/>
            <person name="Huang H."/>
            <person name="Sederoff R.R."/>
            <person name="Wang G."/>
            <person name="Qu G."/>
            <person name="Chen S."/>
        </authorList>
    </citation>
    <scope>NUCLEOTIDE SEQUENCE</scope>
    <source>
        <strain evidence="16">SC-2020</strain>
    </source>
</reference>
<evidence type="ECO:0000256" key="6">
    <source>
        <dbReference type="ARBA" id="ARBA00022741"/>
    </source>
</evidence>
<gene>
    <name evidence="16" type="ORF">NC653_029484</name>
</gene>
<dbReference type="GO" id="GO:0004674">
    <property type="term" value="F:protein serine/threonine kinase activity"/>
    <property type="evidence" value="ECO:0007669"/>
    <property type="project" value="UniProtKB-KW"/>
</dbReference>
<comment type="similarity">
    <text evidence="10">Belongs to the protein kinase superfamily. CMGC Ser/Thr protein kinase family. Lammer subfamily.</text>
</comment>
<dbReference type="Gene3D" id="1.10.630.10">
    <property type="entry name" value="Cytochrome P450"/>
    <property type="match status" value="1"/>
</dbReference>
<dbReference type="FunFam" id="1.10.630.10:FF:000011">
    <property type="entry name" value="Cytochrome P450 83B1"/>
    <property type="match status" value="1"/>
</dbReference>
<dbReference type="CDD" id="cd11072">
    <property type="entry name" value="CYP71-like"/>
    <property type="match status" value="1"/>
</dbReference>
<evidence type="ECO:0000256" key="8">
    <source>
        <dbReference type="ARBA" id="ARBA00022840"/>
    </source>
</evidence>
<comment type="cofactor">
    <cofactor evidence="14">
        <name>heme</name>
        <dbReference type="ChEBI" id="CHEBI:30413"/>
    </cofactor>
</comment>
<dbReference type="GO" id="GO:0004497">
    <property type="term" value="F:monooxygenase activity"/>
    <property type="evidence" value="ECO:0007669"/>
    <property type="project" value="InterPro"/>
</dbReference>
<dbReference type="Gene3D" id="3.30.200.20">
    <property type="entry name" value="Phosphorylase Kinase, domain 1"/>
    <property type="match status" value="1"/>
</dbReference>
<evidence type="ECO:0000256" key="11">
    <source>
        <dbReference type="ARBA" id="ARBA00049003"/>
    </source>
</evidence>
<evidence type="ECO:0000256" key="1">
    <source>
        <dbReference type="ARBA" id="ARBA00010617"/>
    </source>
</evidence>
<dbReference type="Pfam" id="PF00067">
    <property type="entry name" value="p450"/>
    <property type="match status" value="1"/>
</dbReference>
<dbReference type="GO" id="GO:0005506">
    <property type="term" value="F:iron ion binding"/>
    <property type="evidence" value="ECO:0007669"/>
    <property type="project" value="InterPro"/>
</dbReference>
<dbReference type="GO" id="GO:0004712">
    <property type="term" value="F:protein serine/threonine/tyrosine kinase activity"/>
    <property type="evidence" value="ECO:0007669"/>
    <property type="project" value="UniProtKB-EC"/>
</dbReference>
<comment type="catalytic activity">
    <reaction evidence="12">
        <text>L-threonyl-[protein] + ATP = O-phospho-L-threonyl-[protein] + ADP + H(+)</text>
        <dbReference type="Rhea" id="RHEA:46608"/>
        <dbReference type="Rhea" id="RHEA-COMP:11060"/>
        <dbReference type="Rhea" id="RHEA-COMP:11605"/>
        <dbReference type="ChEBI" id="CHEBI:15378"/>
        <dbReference type="ChEBI" id="CHEBI:30013"/>
        <dbReference type="ChEBI" id="CHEBI:30616"/>
        <dbReference type="ChEBI" id="CHEBI:61977"/>
        <dbReference type="ChEBI" id="CHEBI:456216"/>
        <dbReference type="EC" id="2.7.12.1"/>
    </reaction>
</comment>
<dbReference type="GO" id="GO:0005524">
    <property type="term" value="F:ATP binding"/>
    <property type="evidence" value="ECO:0007669"/>
    <property type="project" value="UniProtKB-KW"/>
</dbReference>
<dbReference type="PROSITE" id="PS00108">
    <property type="entry name" value="PROTEIN_KINASE_ST"/>
    <property type="match status" value="1"/>
</dbReference>
<keyword evidence="14" id="KW-0349">Heme</keyword>
<comment type="caution">
    <text evidence="16">The sequence shown here is derived from an EMBL/GenBank/DDBJ whole genome shotgun (WGS) entry which is preliminary data.</text>
</comment>
<name>A0AAD6Q5A4_9ROSI</name>
<evidence type="ECO:0000256" key="4">
    <source>
        <dbReference type="ARBA" id="ARBA00022679"/>
    </source>
</evidence>
<keyword evidence="17" id="KW-1185">Reference proteome</keyword>
<dbReference type="PANTHER" id="PTHR47955:SF18">
    <property type="entry name" value="CYTOCHROME P450 71A1-LIKE"/>
    <property type="match status" value="1"/>
</dbReference>
<dbReference type="InterPro" id="IPR017972">
    <property type="entry name" value="Cyt_P450_CS"/>
</dbReference>
<keyword evidence="9 14" id="KW-0408">Iron</keyword>
<evidence type="ECO:0000256" key="14">
    <source>
        <dbReference type="PIRSR" id="PIRSR602401-1"/>
    </source>
</evidence>
<comment type="similarity">
    <text evidence="1">Belongs to the cytochrome P450 family.</text>
</comment>
<feature type="binding site" description="axial binding residue" evidence="14">
    <location>
        <position position="875"/>
    </location>
    <ligand>
        <name>heme</name>
        <dbReference type="ChEBI" id="CHEBI:30413"/>
    </ligand>
    <ligandPart>
        <name>Fe</name>
        <dbReference type="ChEBI" id="CHEBI:18248"/>
    </ligandPart>
</feature>
<feature type="domain" description="Protein kinase" evidence="15">
    <location>
        <begin position="93"/>
        <end position="414"/>
    </location>
</feature>
<dbReference type="EMBL" id="JAQIZT010000012">
    <property type="protein sequence ID" value="KAJ6977603.1"/>
    <property type="molecule type" value="Genomic_DNA"/>
</dbReference>
<keyword evidence="4" id="KW-0808">Transferase</keyword>
<evidence type="ECO:0000256" key="12">
    <source>
        <dbReference type="ARBA" id="ARBA00049308"/>
    </source>
</evidence>
<protein>
    <recommendedName>
        <fullName evidence="2">dual-specificity kinase</fullName>
        <ecNumber evidence="2">2.7.12.1</ecNumber>
    </recommendedName>
</protein>
<evidence type="ECO:0000313" key="17">
    <source>
        <dbReference type="Proteomes" id="UP001164929"/>
    </source>
</evidence>
<organism evidence="16 17">
    <name type="scientific">Populus alba x Populus x berolinensis</name>
    <dbReference type="NCBI Taxonomy" id="444605"/>
    <lineage>
        <taxon>Eukaryota</taxon>
        <taxon>Viridiplantae</taxon>
        <taxon>Streptophyta</taxon>
        <taxon>Embryophyta</taxon>
        <taxon>Tracheophyta</taxon>
        <taxon>Spermatophyta</taxon>
        <taxon>Magnoliopsida</taxon>
        <taxon>eudicotyledons</taxon>
        <taxon>Gunneridae</taxon>
        <taxon>Pentapetalae</taxon>
        <taxon>rosids</taxon>
        <taxon>fabids</taxon>
        <taxon>Malpighiales</taxon>
        <taxon>Salicaceae</taxon>
        <taxon>Saliceae</taxon>
        <taxon>Populus</taxon>
    </lineage>
</organism>
<dbReference type="PANTHER" id="PTHR47955">
    <property type="entry name" value="CYTOCHROME P450 FAMILY 71 PROTEIN"/>
    <property type="match status" value="1"/>
</dbReference>
<dbReference type="SMART" id="SM00220">
    <property type="entry name" value="S_TKc"/>
    <property type="match status" value="1"/>
</dbReference>
<evidence type="ECO:0000256" key="7">
    <source>
        <dbReference type="ARBA" id="ARBA00022777"/>
    </source>
</evidence>
<dbReference type="InterPro" id="IPR036396">
    <property type="entry name" value="Cyt_P450_sf"/>
</dbReference>
<dbReference type="FunFam" id="3.30.200.20:FF:000463">
    <property type="entry name" value="Serine/threonine-protein kinase AFC2"/>
    <property type="match status" value="1"/>
</dbReference>
<evidence type="ECO:0000256" key="9">
    <source>
        <dbReference type="ARBA" id="ARBA00023004"/>
    </source>
</evidence>
<comment type="catalytic activity">
    <reaction evidence="13">
        <text>L-tyrosyl-[protein] + ATP = O-phospho-L-tyrosyl-[protein] + ADP + H(+)</text>
        <dbReference type="Rhea" id="RHEA:10596"/>
        <dbReference type="Rhea" id="RHEA-COMP:10136"/>
        <dbReference type="Rhea" id="RHEA-COMP:20101"/>
        <dbReference type="ChEBI" id="CHEBI:15378"/>
        <dbReference type="ChEBI" id="CHEBI:30616"/>
        <dbReference type="ChEBI" id="CHEBI:46858"/>
        <dbReference type="ChEBI" id="CHEBI:61978"/>
        <dbReference type="ChEBI" id="CHEBI:456216"/>
        <dbReference type="EC" id="2.7.12.1"/>
    </reaction>
</comment>
<dbReference type="PROSITE" id="PS50011">
    <property type="entry name" value="PROTEIN_KINASE_DOM"/>
    <property type="match status" value="1"/>
</dbReference>
<keyword evidence="7 16" id="KW-0418">Kinase</keyword>
<evidence type="ECO:0000256" key="10">
    <source>
        <dbReference type="ARBA" id="ARBA00037966"/>
    </source>
</evidence>
<keyword evidence="5 14" id="KW-0479">Metal-binding</keyword>
<evidence type="ECO:0000256" key="3">
    <source>
        <dbReference type="ARBA" id="ARBA00022527"/>
    </source>
</evidence>
<dbReference type="CDD" id="cd14134">
    <property type="entry name" value="PKc_CLK"/>
    <property type="match status" value="1"/>
</dbReference>
<dbReference type="InterPro" id="IPR000719">
    <property type="entry name" value="Prot_kinase_dom"/>
</dbReference>
<keyword evidence="6" id="KW-0547">Nucleotide-binding</keyword>
<proteinExistence type="inferred from homology"/>
<dbReference type="InterPro" id="IPR011009">
    <property type="entry name" value="Kinase-like_dom_sf"/>
</dbReference>
<evidence type="ECO:0000313" key="16">
    <source>
        <dbReference type="EMBL" id="KAJ6977603.1"/>
    </source>
</evidence>
<comment type="catalytic activity">
    <reaction evidence="11">
        <text>L-seryl-[protein] + ATP = O-phospho-L-seryl-[protein] + ADP + H(+)</text>
        <dbReference type="Rhea" id="RHEA:17989"/>
        <dbReference type="Rhea" id="RHEA-COMP:9863"/>
        <dbReference type="Rhea" id="RHEA-COMP:11604"/>
        <dbReference type="ChEBI" id="CHEBI:15378"/>
        <dbReference type="ChEBI" id="CHEBI:29999"/>
        <dbReference type="ChEBI" id="CHEBI:30616"/>
        <dbReference type="ChEBI" id="CHEBI:83421"/>
        <dbReference type="ChEBI" id="CHEBI:456216"/>
        <dbReference type="EC" id="2.7.12.1"/>
    </reaction>
</comment>
<evidence type="ECO:0000256" key="13">
    <source>
        <dbReference type="ARBA" id="ARBA00051680"/>
    </source>
</evidence>
<dbReference type="SUPFAM" id="SSF48264">
    <property type="entry name" value="Cytochrome P450"/>
    <property type="match status" value="1"/>
</dbReference>
<dbReference type="InterPro" id="IPR002401">
    <property type="entry name" value="Cyt_P450_E_grp-I"/>
</dbReference>
<accession>A0AAD6Q5A4</accession>
<dbReference type="GO" id="GO:0020037">
    <property type="term" value="F:heme binding"/>
    <property type="evidence" value="ECO:0007669"/>
    <property type="project" value="InterPro"/>
</dbReference>
<dbReference type="InterPro" id="IPR001128">
    <property type="entry name" value="Cyt_P450"/>
</dbReference>
<evidence type="ECO:0000259" key="15">
    <source>
        <dbReference type="PROSITE" id="PS50011"/>
    </source>
</evidence>
<dbReference type="PRINTS" id="PR00463">
    <property type="entry name" value="EP450I"/>
</dbReference>
<dbReference type="PRINTS" id="PR00385">
    <property type="entry name" value="P450"/>
</dbReference>
<dbReference type="PROSITE" id="PS00086">
    <property type="entry name" value="CYTOCHROME_P450"/>
    <property type="match status" value="1"/>
</dbReference>
<dbReference type="Pfam" id="PF00069">
    <property type="entry name" value="Pkinase"/>
    <property type="match status" value="1"/>
</dbReference>
<dbReference type="Proteomes" id="UP001164929">
    <property type="component" value="Chromosome 12"/>
</dbReference>
<dbReference type="EC" id="2.7.12.1" evidence="2"/>
<dbReference type="GO" id="GO:0016705">
    <property type="term" value="F:oxidoreductase activity, acting on paired donors, with incorporation or reduction of molecular oxygen"/>
    <property type="evidence" value="ECO:0007669"/>
    <property type="project" value="InterPro"/>
</dbReference>
<sequence length="939" mass="107523">MEFEHVTVIPITHLDRPRKRARFGWDVPQAQVGIFCGQEVGNVASYASSGAISDHTSSLFVKGVARNGSPPWREDDKDGHYMFALGDNLTSRYKIHSKMGEGTFGQVLECWDRERKEMVAIKIVRGIKKYREAAMIEIEVLQHLGKHDKGSNRCVQIRNWFDYRNHICIVFEKLGPSLYDFLRKNNYRSFPIDLVREIGRQLLECVAFMHDLHMIHTDLKPENILLVSSDYVKVPDYKNSSHSPKDISYYKRVPKSSAIKVIDFGSTTYERQDQNYIVSTRHYRAPEVILGLGWSYPCDIWSVGCILVELCTGEALFQTHENLEHLAMMERVLGPIPQHILKRVDRHAGKYVRRGRLDWPEGAASRESMKAVLKLPRLQEPLLCVLRNVLLEVANPIPRVYSREILLRIINRMLIWKQSEERMDPSIFLHQYWLELDRTILFTVLVLPFLAFCTIYFTKSVQTEKLNLPPSPLKLPMIGNLHQVGRLPHRSLRTLSEKYGPLMLLHLGSSPALIVSSAETAKEILKTHDKAFLDKPQTRAGDALFYGSSDIAFCSYGNYWRQAKKVCVLELLSQRRVRAFQFAREEEMEKMVEKIHISCLSKVAIDLGAAFLTISNDILSRSAFGRTYEEVDGQQLAELWRTAMDLVGEFCFKDLIPLLGWMDVITGLVSKLKRTSKALDAFLDQVIEEHLAVSRTEDDISDKKDLVDILLHIQKNGMTDIDLSRDNVKAILMDMFLGATDTTATTMEWAMAELVKNPSAMKKVQEEVRGVVGEKSKVEEIDIDQMDFLKCVVKETLRLHPPLFIGRRTSASLELEGYHIPANLKVMINSWAIQRDPKSWDSPEEFMPERFAKKSVDFKGQNHQFIPFGAGRRGCPGIAFAVVQVEYVLANILYWFDWELPQGINAEDLDMSEVFTPVIRKKSPLHLVPVAHFQKTISN</sequence>
<dbReference type="AlphaFoldDB" id="A0AAD6Q5A4"/>
<dbReference type="SUPFAM" id="SSF56112">
    <property type="entry name" value="Protein kinase-like (PK-like)"/>
    <property type="match status" value="1"/>
</dbReference>
<evidence type="ECO:0000256" key="2">
    <source>
        <dbReference type="ARBA" id="ARBA00013203"/>
    </source>
</evidence>
<dbReference type="Gene3D" id="1.10.510.10">
    <property type="entry name" value="Transferase(Phosphotransferase) domain 1"/>
    <property type="match status" value="1"/>
</dbReference>
<dbReference type="FunFam" id="1.10.510.10:FF:000612">
    <property type="entry name" value="Serine/threonine-protein kinase AFC2"/>
    <property type="match status" value="1"/>
</dbReference>